<dbReference type="Proteomes" id="UP001229244">
    <property type="component" value="Unassembled WGS sequence"/>
</dbReference>
<evidence type="ECO:0000313" key="3">
    <source>
        <dbReference type="Proteomes" id="UP001229244"/>
    </source>
</evidence>
<comment type="caution">
    <text evidence="2">The sequence shown here is derived from an EMBL/GenBank/DDBJ whole genome shotgun (WGS) entry which is preliminary data.</text>
</comment>
<reference evidence="2" key="1">
    <citation type="submission" date="2023-07" db="EMBL/GenBank/DDBJ databases">
        <title>Genomic Encyclopedia of Type Strains, Phase IV (KMG-IV): sequencing the most valuable type-strain genomes for metagenomic binning, comparative biology and taxonomic classification.</title>
        <authorList>
            <person name="Goeker M."/>
        </authorList>
    </citation>
    <scope>NUCLEOTIDE SEQUENCE</scope>
    <source>
        <strain evidence="2">DSM 21202</strain>
    </source>
</reference>
<dbReference type="RefSeq" id="WP_306884657.1">
    <property type="nucleotide sequence ID" value="NZ_JAUSUL010000001.1"/>
</dbReference>
<gene>
    <name evidence="2" type="ORF">J2S73_001308</name>
</gene>
<keyword evidence="1" id="KW-0472">Membrane</keyword>
<organism evidence="2 3">
    <name type="scientific">Amorphus orientalis</name>
    <dbReference type="NCBI Taxonomy" id="649198"/>
    <lineage>
        <taxon>Bacteria</taxon>
        <taxon>Pseudomonadati</taxon>
        <taxon>Pseudomonadota</taxon>
        <taxon>Alphaproteobacteria</taxon>
        <taxon>Hyphomicrobiales</taxon>
        <taxon>Amorphaceae</taxon>
        <taxon>Amorphus</taxon>
    </lineage>
</organism>
<dbReference type="AlphaFoldDB" id="A0AAE3VNE1"/>
<proteinExistence type="predicted"/>
<evidence type="ECO:0000256" key="1">
    <source>
        <dbReference type="SAM" id="Phobius"/>
    </source>
</evidence>
<feature type="transmembrane region" description="Helical" evidence="1">
    <location>
        <begin position="80"/>
        <end position="105"/>
    </location>
</feature>
<keyword evidence="1" id="KW-0812">Transmembrane</keyword>
<keyword evidence="1" id="KW-1133">Transmembrane helix</keyword>
<sequence>MAEDDIDPISQHALGTLSTRVAEIEKGQAYLKAKSEEAENERRRQGREISDFRTDVSQRFQKLEELLEPLAVMGKAQKMAWGWIFASIAAIGTVIGAIWGLILIAEKVIKAIRGL</sequence>
<accession>A0AAE3VNE1</accession>
<dbReference type="EMBL" id="JAUSUL010000001">
    <property type="protein sequence ID" value="MDQ0314871.1"/>
    <property type="molecule type" value="Genomic_DNA"/>
</dbReference>
<protein>
    <submittedName>
        <fullName evidence="2">ABC-type multidrug transport system fused ATPase/permease subunit</fullName>
    </submittedName>
</protein>
<name>A0AAE3VNE1_9HYPH</name>
<evidence type="ECO:0000313" key="2">
    <source>
        <dbReference type="EMBL" id="MDQ0314871.1"/>
    </source>
</evidence>
<keyword evidence="3" id="KW-1185">Reference proteome</keyword>